<keyword evidence="9" id="KW-1185">Reference proteome</keyword>
<feature type="region of interest" description="Disordered" evidence="5">
    <location>
        <begin position="1"/>
        <end position="55"/>
    </location>
</feature>
<evidence type="ECO:0000313" key="8">
    <source>
        <dbReference type="EMBL" id="KAK6127528.1"/>
    </source>
</evidence>
<comment type="caution">
    <text evidence="8">The sequence shown here is derived from an EMBL/GenBank/DDBJ whole genome shotgun (WGS) entry which is preliminary data.</text>
</comment>
<accession>A0ABR0UYD7</accession>
<evidence type="ECO:0000313" key="9">
    <source>
        <dbReference type="Proteomes" id="UP001318860"/>
    </source>
</evidence>
<sequence length="279" mass="31421">MADHQRVHPIEAVPPPPEPKPTAPLMSRGSSRSENGDPERNHPLPPPLHRTIPYAPLKPPKRRNCCKKCLCWTISLILLLILILGILAAIIYFVFQPKIPKYSVDALRITQFNLANDNSLSATFNVNITARNPNRKIGIYYENGSHLSVWYTGTKLCEGSLPKFYQGHRNTTVLSLVLAGQTRDATGLLQSLQADQQTGSIPLNLRARVPVRIRLGRLRLMKWRFLVRCRLRVDSLAADNVIRIRDSSCSKWNSIPIVCFVIDTFPYEPGPEEEAQAVD</sequence>
<dbReference type="InterPro" id="IPR044839">
    <property type="entry name" value="NDR1-like"/>
</dbReference>
<evidence type="ECO:0000256" key="2">
    <source>
        <dbReference type="ARBA" id="ARBA00022692"/>
    </source>
</evidence>
<feature type="transmembrane region" description="Helical" evidence="6">
    <location>
        <begin position="69"/>
        <end position="95"/>
    </location>
</feature>
<evidence type="ECO:0000256" key="4">
    <source>
        <dbReference type="ARBA" id="ARBA00023136"/>
    </source>
</evidence>
<keyword evidence="3 6" id="KW-1133">Transmembrane helix</keyword>
<keyword evidence="4 6" id="KW-0472">Membrane</keyword>
<dbReference type="InterPro" id="IPR004864">
    <property type="entry name" value="LEA_2"/>
</dbReference>
<organism evidence="8 9">
    <name type="scientific">Rehmannia glutinosa</name>
    <name type="common">Chinese foxglove</name>
    <dbReference type="NCBI Taxonomy" id="99300"/>
    <lineage>
        <taxon>Eukaryota</taxon>
        <taxon>Viridiplantae</taxon>
        <taxon>Streptophyta</taxon>
        <taxon>Embryophyta</taxon>
        <taxon>Tracheophyta</taxon>
        <taxon>Spermatophyta</taxon>
        <taxon>Magnoliopsida</taxon>
        <taxon>eudicotyledons</taxon>
        <taxon>Gunneridae</taxon>
        <taxon>Pentapetalae</taxon>
        <taxon>asterids</taxon>
        <taxon>lamiids</taxon>
        <taxon>Lamiales</taxon>
        <taxon>Orobanchaceae</taxon>
        <taxon>Rehmannieae</taxon>
        <taxon>Rehmannia</taxon>
    </lineage>
</organism>
<dbReference type="Proteomes" id="UP001318860">
    <property type="component" value="Unassembled WGS sequence"/>
</dbReference>
<evidence type="ECO:0000256" key="5">
    <source>
        <dbReference type="SAM" id="MobiDB-lite"/>
    </source>
</evidence>
<name>A0ABR0UYD7_REHGL</name>
<evidence type="ECO:0000256" key="1">
    <source>
        <dbReference type="ARBA" id="ARBA00004167"/>
    </source>
</evidence>
<proteinExistence type="predicted"/>
<dbReference type="EMBL" id="JABTTQ020001875">
    <property type="protein sequence ID" value="KAK6127528.1"/>
    <property type="molecule type" value="Genomic_DNA"/>
</dbReference>
<keyword evidence="2 6" id="KW-0812">Transmembrane</keyword>
<evidence type="ECO:0000256" key="6">
    <source>
        <dbReference type="SAM" id="Phobius"/>
    </source>
</evidence>
<dbReference type="SUPFAM" id="SSF117070">
    <property type="entry name" value="LEA14-like"/>
    <property type="match status" value="1"/>
</dbReference>
<protein>
    <recommendedName>
        <fullName evidence="7">Late embryogenesis abundant protein LEA-2 subgroup domain-containing protein</fullName>
    </recommendedName>
</protein>
<dbReference type="Pfam" id="PF03168">
    <property type="entry name" value="LEA_2"/>
    <property type="match status" value="1"/>
</dbReference>
<evidence type="ECO:0000259" key="7">
    <source>
        <dbReference type="Pfam" id="PF03168"/>
    </source>
</evidence>
<gene>
    <name evidence="8" type="ORF">DH2020_038731</name>
</gene>
<dbReference type="PANTHER" id="PTHR31234">
    <property type="entry name" value="LATE EMBRYOGENESIS ABUNDANT (LEA) HYDROXYPROLINE-RICH GLYCOPROTEIN FAMILY"/>
    <property type="match status" value="1"/>
</dbReference>
<dbReference type="PANTHER" id="PTHR31234:SF72">
    <property type="entry name" value="NDR1_HIN1-LIKE PROTEIN 6"/>
    <property type="match status" value="1"/>
</dbReference>
<feature type="compositionally biased region" description="Pro residues" evidence="5">
    <location>
        <begin position="12"/>
        <end position="22"/>
    </location>
</feature>
<reference evidence="8 9" key="1">
    <citation type="journal article" date="2021" name="Comput. Struct. Biotechnol. J.">
        <title>De novo genome assembly of the potent medicinal plant Rehmannia glutinosa using nanopore technology.</title>
        <authorList>
            <person name="Ma L."/>
            <person name="Dong C."/>
            <person name="Song C."/>
            <person name="Wang X."/>
            <person name="Zheng X."/>
            <person name="Niu Y."/>
            <person name="Chen S."/>
            <person name="Feng W."/>
        </authorList>
    </citation>
    <scope>NUCLEOTIDE SEQUENCE [LARGE SCALE GENOMIC DNA]</scope>
    <source>
        <strain evidence="8">DH-2019</strain>
    </source>
</reference>
<feature type="domain" description="Late embryogenesis abundant protein LEA-2 subgroup" evidence="7">
    <location>
        <begin position="128"/>
        <end position="228"/>
    </location>
</feature>
<evidence type="ECO:0000256" key="3">
    <source>
        <dbReference type="ARBA" id="ARBA00022989"/>
    </source>
</evidence>
<comment type="subcellular location">
    <subcellularLocation>
        <location evidence="1">Membrane</location>
        <topology evidence="1">Single-pass membrane protein</topology>
    </subcellularLocation>
</comment>